<dbReference type="Gene3D" id="3.20.20.80">
    <property type="entry name" value="Glycosidases"/>
    <property type="match status" value="1"/>
</dbReference>
<protein>
    <submittedName>
        <fullName evidence="3">Beta-glucosidase 44</fullName>
    </submittedName>
</protein>
<dbReference type="AlphaFoldDB" id="A0AAV9FUM4"/>
<dbReference type="InterPro" id="IPR001360">
    <property type="entry name" value="Glyco_hydro_1"/>
</dbReference>
<proteinExistence type="inferred from homology"/>
<comment type="caution">
    <text evidence="3">The sequence shown here is derived from an EMBL/GenBank/DDBJ whole genome shotgun (WGS) entry which is preliminary data.</text>
</comment>
<sequence length="127" mass="15169">MDFVGINHYTSQYAYARKAPLPKSRDYLMDRNAGFTSMDDPGNGTLPQALRDTKRIHYFKSYLPQLKKAIDERCNVIGYFAWSLLDNFEWTSGYTSRFGLVYVDYNDLKRYPKMSAYWFREMLWRKN</sequence>
<accession>A0AAV9FUM4</accession>
<evidence type="ECO:0000256" key="2">
    <source>
        <dbReference type="RuleBase" id="RU003690"/>
    </source>
</evidence>
<dbReference type="PRINTS" id="PR00131">
    <property type="entry name" value="GLHYDRLASE1"/>
</dbReference>
<dbReference type="GO" id="GO:0008422">
    <property type="term" value="F:beta-glucosidase activity"/>
    <property type="evidence" value="ECO:0007669"/>
    <property type="project" value="UniProtKB-ARBA"/>
</dbReference>
<dbReference type="GO" id="GO:0005975">
    <property type="term" value="P:carbohydrate metabolic process"/>
    <property type="evidence" value="ECO:0007669"/>
    <property type="project" value="InterPro"/>
</dbReference>
<evidence type="ECO:0000313" key="4">
    <source>
        <dbReference type="Proteomes" id="UP001180020"/>
    </source>
</evidence>
<reference evidence="3" key="2">
    <citation type="submission" date="2023-06" db="EMBL/GenBank/DDBJ databases">
        <authorList>
            <person name="Ma L."/>
            <person name="Liu K.-W."/>
            <person name="Li Z."/>
            <person name="Hsiao Y.-Y."/>
            <person name="Qi Y."/>
            <person name="Fu T."/>
            <person name="Tang G."/>
            <person name="Zhang D."/>
            <person name="Sun W.-H."/>
            <person name="Liu D.-K."/>
            <person name="Li Y."/>
            <person name="Chen G.-Z."/>
            <person name="Liu X.-D."/>
            <person name="Liao X.-Y."/>
            <person name="Jiang Y.-T."/>
            <person name="Yu X."/>
            <person name="Hao Y."/>
            <person name="Huang J."/>
            <person name="Zhao X.-W."/>
            <person name="Ke S."/>
            <person name="Chen Y.-Y."/>
            <person name="Wu W.-L."/>
            <person name="Hsu J.-L."/>
            <person name="Lin Y.-F."/>
            <person name="Huang M.-D."/>
            <person name="Li C.-Y."/>
            <person name="Huang L."/>
            <person name="Wang Z.-W."/>
            <person name="Zhao X."/>
            <person name="Zhong W.-Y."/>
            <person name="Peng D.-H."/>
            <person name="Ahmad S."/>
            <person name="Lan S."/>
            <person name="Zhang J.-S."/>
            <person name="Tsai W.-C."/>
            <person name="Van De Peer Y."/>
            <person name="Liu Z.-J."/>
        </authorList>
    </citation>
    <scope>NUCLEOTIDE SEQUENCE</scope>
    <source>
        <strain evidence="3">CP</strain>
        <tissue evidence="3">Leaves</tissue>
    </source>
</reference>
<reference evidence="3" key="1">
    <citation type="journal article" date="2023" name="Nat. Commun.">
        <title>Diploid and tetraploid genomes of Acorus and the evolution of monocots.</title>
        <authorList>
            <person name="Ma L."/>
            <person name="Liu K.W."/>
            <person name="Li Z."/>
            <person name="Hsiao Y.Y."/>
            <person name="Qi Y."/>
            <person name="Fu T."/>
            <person name="Tang G.D."/>
            <person name="Zhang D."/>
            <person name="Sun W.H."/>
            <person name="Liu D.K."/>
            <person name="Li Y."/>
            <person name="Chen G.Z."/>
            <person name="Liu X.D."/>
            <person name="Liao X.Y."/>
            <person name="Jiang Y.T."/>
            <person name="Yu X."/>
            <person name="Hao Y."/>
            <person name="Huang J."/>
            <person name="Zhao X.W."/>
            <person name="Ke S."/>
            <person name="Chen Y.Y."/>
            <person name="Wu W.L."/>
            <person name="Hsu J.L."/>
            <person name="Lin Y.F."/>
            <person name="Huang M.D."/>
            <person name="Li C.Y."/>
            <person name="Huang L."/>
            <person name="Wang Z.W."/>
            <person name="Zhao X."/>
            <person name="Zhong W.Y."/>
            <person name="Peng D.H."/>
            <person name="Ahmad S."/>
            <person name="Lan S."/>
            <person name="Zhang J.S."/>
            <person name="Tsai W.C."/>
            <person name="Van de Peer Y."/>
            <person name="Liu Z.J."/>
        </authorList>
    </citation>
    <scope>NUCLEOTIDE SEQUENCE</scope>
    <source>
        <strain evidence="3">CP</strain>
    </source>
</reference>
<gene>
    <name evidence="3" type="primary">BGLU44</name>
    <name evidence="3" type="ORF">QJS10_CPA01g01433</name>
</gene>
<organism evidence="3 4">
    <name type="scientific">Acorus calamus</name>
    <name type="common">Sweet flag</name>
    <dbReference type="NCBI Taxonomy" id="4465"/>
    <lineage>
        <taxon>Eukaryota</taxon>
        <taxon>Viridiplantae</taxon>
        <taxon>Streptophyta</taxon>
        <taxon>Embryophyta</taxon>
        <taxon>Tracheophyta</taxon>
        <taxon>Spermatophyta</taxon>
        <taxon>Magnoliopsida</taxon>
        <taxon>Liliopsida</taxon>
        <taxon>Acoraceae</taxon>
        <taxon>Acorus</taxon>
    </lineage>
</organism>
<evidence type="ECO:0000313" key="3">
    <source>
        <dbReference type="EMBL" id="KAK1327204.1"/>
    </source>
</evidence>
<comment type="similarity">
    <text evidence="1 2">Belongs to the glycosyl hydrolase 1 family.</text>
</comment>
<dbReference type="PANTHER" id="PTHR10353">
    <property type="entry name" value="GLYCOSYL HYDROLASE"/>
    <property type="match status" value="1"/>
</dbReference>
<dbReference type="EMBL" id="JAUJYO010000001">
    <property type="protein sequence ID" value="KAK1327204.1"/>
    <property type="molecule type" value="Genomic_DNA"/>
</dbReference>
<dbReference type="Proteomes" id="UP001180020">
    <property type="component" value="Unassembled WGS sequence"/>
</dbReference>
<name>A0AAV9FUM4_ACOCL</name>
<keyword evidence="4" id="KW-1185">Reference proteome</keyword>
<dbReference type="Pfam" id="PF00232">
    <property type="entry name" value="Glyco_hydro_1"/>
    <property type="match status" value="1"/>
</dbReference>
<evidence type="ECO:0000256" key="1">
    <source>
        <dbReference type="ARBA" id="ARBA00010838"/>
    </source>
</evidence>
<dbReference type="InterPro" id="IPR017853">
    <property type="entry name" value="GH"/>
</dbReference>
<dbReference type="PANTHER" id="PTHR10353:SF28">
    <property type="entry name" value="BETA-GLUCOSIDASE 44"/>
    <property type="match status" value="1"/>
</dbReference>
<dbReference type="SUPFAM" id="SSF51445">
    <property type="entry name" value="(Trans)glycosidases"/>
    <property type="match status" value="1"/>
</dbReference>